<dbReference type="PRINTS" id="PR00469">
    <property type="entry name" value="PNDRDTASEII"/>
</dbReference>
<dbReference type="EMBL" id="CP035037">
    <property type="protein sequence ID" value="QAB18858.1"/>
    <property type="molecule type" value="Genomic_DNA"/>
</dbReference>
<evidence type="ECO:0000256" key="2">
    <source>
        <dbReference type="ARBA" id="ARBA00023002"/>
    </source>
</evidence>
<evidence type="ECO:0000259" key="5">
    <source>
        <dbReference type="Pfam" id="PF07992"/>
    </source>
</evidence>
<dbReference type="PRINTS" id="PR00368">
    <property type="entry name" value="FADPNR"/>
</dbReference>
<evidence type="ECO:0000256" key="1">
    <source>
        <dbReference type="ARBA" id="ARBA00022630"/>
    </source>
</evidence>
<comment type="catalytic activity">
    <reaction evidence="3">
        <text>[thioredoxin]-dithiol + NADP(+) = [thioredoxin]-disulfide + NADPH + H(+)</text>
        <dbReference type="Rhea" id="RHEA:20345"/>
        <dbReference type="Rhea" id="RHEA-COMP:10698"/>
        <dbReference type="Rhea" id="RHEA-COMP:10700"/>
        <dbReference type="ChEBI" id="CHEBI:15378"/>
        <dbReference type="ChEBI" id="CHEBI:29950"/>
        <dbReference type="ChEBI" id="CHEBI:50058"/>
        <dbReference type="ChEBI" id="CHEBI:57783"/>
        <dbReference type="ChEBI" id="CHEBI:58349"/>
        <dbReference type="EC" id="1.8.1.9"/>
    </reaction>
</comment>
<dbReference type="Pfam" id="PF13649">
    <property type="entry name" value="Methyltransf_25"/>
    <property type="match status" value="1"/>
</dbReference>
<keyword evidence="2" id="KW-0560">Oxidoreductase</keyword>
<dbReference type="CDD" id="cd02440">
    <property type="entry name" value="AdoMet_MTases"/>
    <property type="match status" value="1"/>
</dbReference>
<feature type="region of interest" description="Disordered" evidence="4">
    <location>
        <begin position="320"/>
        <end position="382"/>
    </location>
</feature>
<reference evidence="7 8" key="1">
    <citation type="submission" date="2019-01" db="EMBL/GenBank/DDBJ databases">
        <title>Leucobacter muris sp. nov. isolated from the nose of a laboratory mouse.</title>
        <authorList>
            <person name="Benga L."/>
            <person name="Sproeer C."/>
            <person name="Schumann P."/>
            <person name="Verbarg S."/>
            <person name="Bunk B."/>
            <person name="Engelhardt E."/>
            <person name="Benten P.M."/>
            <person name="Sager M."/>
        </authorList>
    </citation>
    <scope>NUCLEOTIDE SEQUENCE [LARGE SCALE GENOMIC DNA]</scope>
    <source>
        <strain evidence="7 8">DSM 101948</strain>
    </source>
</reference>
<keyword evidence="8" id="KW-1185">Reference proteome</keyword>
<evidence type="ECO:0000313" key="7">
    <source>
        <dbReference type="EMBL" id="QAB18858.1"/>
    </source>
</evidence>
<accession>A0ABX5QIL0</accession>
<name>A0ABX5QIL0_9MICO</name>
<dbReference type="InterPro" id="IPR036188">
    <property type="entry name" value="FAD/NAD-bd_sf"/>
</dbReference>
<dbReference type="InterPro" id="IPR050097">
    <property type="entry name" value="Ferredoxin-NADP_redctase_2"/>
</dbReference>
<keyword evidence="7" id="KW-0808">Transferase</keyword>
<keyword evidence="7" id="KW-0489">Methyltransferase</keyword>
<evidence type="ECO:0000256" key="3">
    <source>
        <dbReference type="ARBA" id="ARBA00048132"/>
    </source>
</evidence>
<feature type="domain" description="FAD/NAD(P)-binding" evidence="5">
    <location>
        <begin position="7"/>
        <end position="280"/>
    </location>
</feature>
<evidence type="ECO:0000256" key="4">
    <source>
        <dbReference type="SAM" id="MobiDB-lite"/>
    </source>
</evidence>
<protein>
    <submittedName>
        <fullName evidence="7">Methyltransferase domain-containing protein</fullName>
    </submittedName>
</protein>
<dbReference type="Pfam" id="PF07992">
    <property type="entry name" value="Pyr_redox_2"/>
    <property type="match status" value="1"/>
</dbReference>
<dbReference type="SUPFAM" id="SSF51905">
    <property type="entry name" value="FAD/NAD(P)-binding domain"/>
    <property type="match status" value="1"/>
</dbReference>
<gene>
    <name evidence="7" type="ORF">Leucomu_13885</name>
</gene>
<dbReference type="SUPFAM" id="SSF53335">
    <property type="entry name" value="S-adenosyl-L-methionine-dependent methyltransferases"/>
    <property type="match status" value="1"/>
</dbReference>
<dbReference type="InterPro" id="IPR023753">
    <property type="entry name" value="FAD/NAD-binding_dom"/>
</dbReference>
<feature type="domain" description="Methyltransferase" evidence="6">
    <location>
        <begin position="417"/>
        <end position="517"/>
    </location>
</feature>
<evidence type="ECO:0000259" key="6">
    <source>
        <dbReference type="Pfam" id="PF13649"/>
    </source>
</evidence>
<dbReference type="InterPro" id="IPR029063">
    <property type="entry name" value="SAM-dependent_MTases_sf"/>
</dbReference>
<dbReference type="Gene3D" id="3.40.50.150">
    <property type="entry name" value="Vaccinia Virus protein VP39"/>
    <property type="match status" value="1"/>
</dbReference>
<feature type="compositionally biased region" description="Basic and acidic residues" evidence="4">
    <location>
        <begin position="325"/>
        <end position="336"/>
    </location>
</feature>
<sequence>MTNRIWDTIVIGGGAAGLSAAQALGRSLRRTLVLDAGSPRNRFASHMHNVLGLDGTPPLELLERGRAEVERYGVELRAASVIAVRDGNESGSGSPDTLHVELEAGEVLETRALVVATGLADELPAIPGLAEHWGSGVLHCPYCHGWEVRGRRLAVLTTSPLGLHQARLLRQWTDDLTVFTAGLGELGDEPRRELEARGVTLVEEPVTEVVGDGSGITAVRTPRGEIGIDAVFTAGALVPHDGFLAGLDLDRSETPMGSFIAVDPTGRTSHPRIWAAGNAVNPGASVPIVMGAGTLAGAAVNAALVDDDFEIAVAADAAPSPVEAVRPDAAGRRSDEPAGAAEHQHGQGHRRGARERRESQGGHGAHPHPAAADAPDPGEDPVAFWERRYGDAGRIWSGRVNRSLADAVADRRPGSALDLGCGEGGDVLWLAERGWRATGIDLSETAVARASAAADERGIAEARFIAADLGEWLSDPERIDGSPTGFDLVTASFLQSPVELPRERILRAAARRVAPGGSLVVISHGAPPPWAEGHCGPFPSPESELALLDLDPERWTVTAETRTRPATGPDGAEDLLDDTVVVATRVG</sequence>
<dbReference type="GO" id="GO:0008168">
    <property type="term" value="F:methyltransferase activity"/>
    <property type="evidence" value="ECO:0007669"/>
    <property type="project" value="UniProtKB-KW"/>
</dbReference>
<dbReference type="PANTHER" id="PTHR48105">
    <property type="entry name" value="THIOREDOXIN REDUCTASE 1-RELATED-RELATED"/>
    <property type="match status" value="1"/>
</dbReference>
<organism evidence="7 8">
    <name type="scientific">Leucobacter muris</name>
    <dbReference type="NCBI Taxonomy" id="1935379"/>
    <lineage>
        <taxon>Bacteria</taxon>
        <taxon>Bacillati</taxon>
        <taxon>Actinomycetota</taxon>
        <taxon>Actinomycetes</taxon>
        <taxon>Micrococcales</taxon>
        <taxon>Microbacteriaceae</taxon>
        <taxon>Leucobacter</taxon>
    </lineage>
</organism>
<proteinExistence type="predicted"/>
<dbReference type="InterPro" id="IPR041698">
    <property type="entry name" value="Methyltransf_25"/>
</dbReference>
<dbReference type="RefSeq" id="WP_128387577.1">
    <property type="nucleotide sequence ID" value="NZ_CP035037.1"/>
</dbReference>
<keyword evidence="1" id="KW-0285">Flavoprotein</keyword>
<dbReference type="Gene3D" id="3.50.50.60">
    <property type="entry name" value="FAD/NAD(P)-binding domain"/>
    <property type="match status" value="2"/>
</dbReference>
<dbReference type="GO" id="GO:0032259">
    <property type="term" value="P:methylation"/>
    <property type="evidence" value="ECO:0007669"/>
    <property type="project" value="UniProtKB-KW"/>
</dbReference>
<dbReference type="Proteomes" id="UP000285768">
    <property type="component" value="Chromosome"/>
</dbReference>
<evidence type="ECO:0000313" key="8">
    <source>
        <dbReference type="Proteomes" id="UP000285768"/>
    </source>
</evidence>